<dbReference type="SUPFAM" id="SSF52733">
    <property type="entry name" value="Nicotinate mononucleotide:5,6-dimethylbenzimidazole phosphoribosyltransferase (CobT)"/>
    <property type="match status" value="1"/>
</dbReference>
<comment type="caution">
    <text evidence="12">The sequence shown here is derived from an EMBL/GenBank/DDBJ whole genome shotgun (WGS) entry which is preliminary data.</text>
</comment>
<keyword evidence="13" id="KW-1185">Reference proteome</keyword>
<comment type="function">
    <text evidence="1 11">Catalyzes the synthesis of alpha-ribazole-5'-phosphate from nicotinate mononucleotide (NAMN) and 5,6-dimethylbenzimidazole (DMB).</text>
</comment>
<evidence type="ECO:0000256" key="3">
    <source>
        <dbReference type="ARBA" id="ARBA00007110"/>
    </source>
</evidence>
<sequence length="357" mass="37709">MKLLKDTLELITPTNEEVKNLVRNQWDGLVKPMGSLGTLEEATIKIAGMTGKVNNKIDKKAIVVMCSDNGVVEEGVSSAPQIFTKVLTESMTKGVTGVATLGKYTSTDIVTINLGVIGEIDDPKIINRKIANGTKNFVKEPAMTYDEAVKSIEAGIEAGDKLYGEGYDILGTGEVGIGNTTTAAAVLSALTGLDVDITCGKGAGLTDEQHSNKKDVIRKGIEKNKPNGKDPIDVIAKVGGFDIGGMCGLFLSAAKNKRPVVIDGFISSTAALCAVKLNPLVKEYIIPSHLSGEPGAKYVMDKLGLKPMLNLGMRLGEGSGCPLAFQIIEAGLYTLENMGTFESLSLDGDALVDIRED</sequence>
<evidence type="ECO:0000256" key="11">
    <source>
        <dbReference type="HAMAP-Rule" id="MF_00230"/>
    </source>
</evidence>
<keyword evidence="8 11" id="KW-0808">Transferase</keyword>
<evidence type="ECO:0000256" key="7">
    <source>
        <dbReference type="ARBA" id="ARBA00022676"/>
    </source>
</evidence>
<feature type="active site" description="Proton acceptor" evidence="11">
    <location>
        <position position="317"/>
    </location>
</feature>
<dbReference type="Proteomes" id="UP000469523">
    <property type="component" value="Unassembled WGS sequence"/>
</dbReference>
<dbReference type="InterPro" id="IPR017846">
    <property type="entry name" value="Nict_dMeBzImd_PRibTrfase_bact"/>
</dbReference>
<dbReference type="EMBL" id="VUNQ01000006">
    <property type="protein sequence ID" value="MSU00660.1"/>
    <property type="molecule type" value="Genomic_DNA"/>
</dbReference>
<gene>
    <name evidence="11 12" type="primary">cobT</name>
    <name evidence="12" type="ORF">FYJ83_04155</name>
</gene>
<dbReference type="HAMAP" id="MF_00230">
    <property type="entry name" value="CobT"/>
    <property type="match status" value="1"/>
</dbReference>
<dbReference type="InterPro" id="IPR003200">
    <property type="entry name" value="Nict_dMeBzImd_PRibTrfase"/>
</dbReference>
<evidence type="ECO:0000256" key="4">
    <source>
        <dbReference type="ARBA" id="ARBA00011991"/>
    </source>
</evidence>
<dbReference type="PANTHER" id="PTHR43463:SF1">
    <property type="entry name" value="NICOTINATE-NUCLEOTIDE--DIMETHYLBENZIMIDAZOLE PHOSPHORIBOSYLTRANSFERASE"/>
    <property type="match status" value="1"/>
</dbReference>
<dbReference type="UniPathway" id="UPA00061">
    <property type="reaction ID" value="UER00516"/>
</dbReference>
<dbReference type="RefSeq" id="WP_154439088.1">
    <property type="nucleotide sequence ID" value="NZ_JAHLPJ010000001.1"/>
</dbReference>
<dbReference type="Gene3D" id="1.10.1610.10">
    <property type="match status" value="1"/>
</dbReference>
<evidence type="ECO:0000256" key="6">
    <source>
        <dbReference type="ARBA" id="ARBA00022573"/>
    </source>
</evidence>
<evidence type="ECO:0000313" key="12">
    <source>
        <dbReference type="EMBL" id="MSU00660.1"/>
    </source>
</evidence>
<comment type="pathway">
    <text evidence="2 11">Nucleoside biosynthesis; alpha-ribazole biosynthesis; alpha-ribazole from 5,6-dimethylbenzimidazole: step 1/2.</text>
</comment>
<reference evidence="12 13" key="1">
    <citation type="submission" date="2019-09" db="EMBL/GenBank/DDBJ databases">
        <title>In-depth cultivation of the pig gut microbiome towards novel bacterial diversity and tailored functional studies.</title>
        <authorList>
            <person name="Wylensek D."/>
            <person name="Hitch T.C.A."/>
            <person name="Clavel T."/>
        </authorList>
    </citation>
    <scope>NUCLEOTIDE SEQUENCE [LARGE SCALE GENOMIC DNA]</scope>
    <source>
        <strain evidence="12 13">WCA3-693-APC-4?</strain>
    </source>
</reference>
<organism evidence="12 13">
    <name type="scientific">Tissierella pigra</name>
    <dbReference type="NCBI Taxonomy" id="2607614"/>
    <lineage>
        <taxon>Bacteria</taxon>
        <taxon>Bacillati</taxon>
        <taxon>Bacillota</taxon>
        <taxon>Tissierellia</taxon>
        <taxon>Tissierellales</taxon>
        <taxon>Tissierellaceae</taxon>
        <taxon>Tissierella</taxon>
    </lineage>
</organism>
<dbReference type="AlphaFoldDB" id="A0A6N7XY00"/>
<evidence type="ECO:0000256" key="2">
    <source>
        <dbReference type="ARBA" id="ARBA00005049"/>
    </source>
</evidence>
<evidence type="ECO:0000256" key="9">
    <source>
        <dbReference type="ARBA" id="ARBA00030686"/>
    </source>
</evidence>
<dbReference type="InterPro" id="IPR036087">
    <property type="entry name" value="Nict_dMeBzImd_PRibTrfase_sf"/>
</dbReference>
<keyword evidence="6 11" id="KW-0169">Cobalamin biosynthesis</keyword>
<name>A0A6N7XY00_9FIRM</name>
<dbReference type="GO" id="GO:0009236">
    <property type="term" value="P:cobalamin biosynthetic process"/>
    <property type="evidence" value="ECO:0007669"/>
    <property type="project" value="UniProtKB-UniRule"/>
</dbReference>
<dbReference type="FunFam" id="3.40.50.10210:FF:000001">
    <property type="entry name" value="Nicotinate-nucleotide--dimethylbenzimidazole phosphoribosyltransferase"/>
    <property type="match status" value="1"/>
</dbReference>
<evidence type="ECO:0000313" key="13">
    <source>
        <dbReference type="Proteomes" id="UP000469523"/>
    </source>
</evidence>
<dbReference type="PANTHER" id="PTHR43463">
    <property type="entry name" value="NICOTINATE-NUCLEOTIDE--DIMETHYLBENZIMIDAZOLE PHOSPHORIBOSYLTRANSFERASE"/>
    <property type="match status" value="1"/>
</dbReference>
<comment type="similarity">
    <text evidence="3 11">Belongs to the CobT family.</text>
</comment>
<protein>
    <recommendedName>
        <fullName evidence="5 11">Nicotinate-nucleotide--dimethylbenzimidazole phosphoribosyltransferase</fullName>
        <shortName evidence="11">NN:DBI PRT</shortName>
        <ecNumber evidence="4 11">2.4.2.21</ecNumber>
    </recommendedName>
    <alternativeName>
        <fullName evidence="9 11">N(1)-alpha-phosphoribosyltransferase</fullName>
    </alternativeName>
</protein>
<comment type="catalytic activity">
    <reaction evidence="10 11">
        <text>5,6-dimethylbenzimidazole + nicotinate beta-D-ribonucleotide = alpha-ribazole 5'-phosphate + nicotinate + H(+)</text>
        <dbReference type="Rhea" id="RHEA:11196"/>
        <dbReference type="ChEBI" id="CHEBI:15378"/>
        <dbReference type="ChEBI" id="CHEBI:15890"/>
        <dbReference type="ChEBI" id="CHEBI:32544"/>
        <dbReference type="ChEBI" id="CHEBI:57502"/>
        <dbReference type="ChEBI" id="CHEBI:57918"/>
        <dbReference type="EC" id="2.4.2.21"/>
    </reaction>
</comment>
<dbReference type="Pfam" id="PF02277">
    <property type="entry name" value="DBI_PRT"/>
    <property type="match status" value="1"/>
</dbReference>
<keyword evidence="7 11" id="KW-0328">Glycosyltransferase</keyword>
<evidence type="ECO:0000256" key="5">
    <source>
        <dbReference type="ARBA" id="ARBA00015486"/>
    </source>
</evidence>
<dbReference type="GO" id="GO:0008939">
    <property type="term" value="F:nicotinate-nucleotide-dimethylbenzimidazole phosphoribosyltransferase activity"/>
    <property type="evidence" value="ECO:0007669"/>
    <property type="project" value="UniProtKB-UniRule"/>
</dbReference>
<dbReference type="InterPro" id="IPR023195">
    <property type="entry name" value="Nict_dMeBzImd_PRibTrfase_N"/>
</dbReference>
<accession>A0A6N7XY00</accession>
<proteinExistence type="inferred from homology"/>
<dbReference type="Gene3D" id="3.40.50.10210">
    <property type="match status" value="1"/>
</dbReference>
<evidence type="ECO:0000256" key="10">
    <source>
        <dbReference type="ARBA" id="ARBA00047340"/>
    </source>
</evidence>
<dbReference type="NCBIfam" id="NF000996">
    <property type="entry name" value="PRK00105.1"/>
    <property type="match status" value="1"/>
</dbReference>
<evidence type="ECO:0000256" key="8">
    <source>
        <dbReference type="ARBA" id="ARBA00022679"/>
    </source>
</evidence>
<evidence type="ECO:0000256" key="1">
    <source>
        <dbReference type="ARBA" id="ARBA00002197"/>
    </source>
</evidence>
<dbReference type="CDD" id="cd02439">
    <property type="entry name" value="DMB-PRT_CobT"/>
    <property type="match status" value="1"/>
</dbReference>
<dbReference type="NCBIfam" id="TIGR03160">
    <property type="entry name" value="cobT_DBIPRT"/>
    <property type="match status" value="1"/>
</dbReference>
<dbReference type="EC" id="2.4.2.21" evidence="4 11"/>